<name>A0A3S0XWN9_9BURK</name>
<dbReference type="RefSeq" id="WP_126025487.1">
    <property type="nucleotide sequence ID" value="NZ_RXFT01000020.1"/>
</dbReference>
<dbReference type="EMBL" id="RXFT01000020">
    <property type="protein sequence ID" value="RUR71419.1"/>
    <property type="molecule type" value="Genomic_DNA"/>
</dbReference>
<proteinExistence type="predicted"/>
<organism evidence="1 2">
    <name type="scientific">Variovorax guangxiensis</name>
    <dbReference type="NCBI Taxonomy" id="1775474"/>
    <lineage>
        <taxon>Bacteria</taxon>
        <taxon>Pseudomonadati</taxon>
        <taxon>Pseudomonadota</taxon>
        <taxon>Betaproteobacteria</taxon>
        <taxon>Burkholderiales</taxon>
        <taxon>Comamonadaceae</taxon>
        <taxon>Variovorax</taxon>
    </lineage>
</organism>
<evidence type="ECO:0000313" key="1">
    <source>
        <dbReference type="EMBL" id="RUR71419.1"/>
    </source>
</evidence>
<protein>
    <submittedName>
        <fullName evidence="1">Uncharacterized protein</fullName>
    </submittedName>
</protein>
<evidence type="ECO:0000313" key="2">
    <source>
        <dbReference type="Proteomes" id="UP000281118"/>
    </source>
</evidence>
<comment type="caution">
    <text evidence="1">The sequence shown here is derived from an EMBL/GenBank/DDBJ whole genome shotgun (WGS) entry which is preliminary data.</text>
</comment>
<sequence>MSGREFCAPDNSSYPKWNSWDIFKWRVLSEKMGGGRPYLQAYKDGWVVCNKFRIKDAAQQHRIPPVLLACVAWAEVGGKPDGIKRPAFQGRTLQRTLAGRPVKFGKPPEETSVGAVSIQLRVASKELGIPVELLSYPDRMNLITCLETDAFNLIVVAQHLKNLIVYDYPGIDTSNLTDEQFIVAGSRYNRGIERALGDFVNSIKLPPDSQGRQFSEYGRRMLEHRGHVLTLLNKI</sequence>
<gene>
    <name evidence="1" type="ORF">EJP67_30670</name>
</gene>
<dbReference type="OrthoDB" id="8812843at2"/>
<accession>A0A3S0XWN9</accession>
<reference evidence="1 2" key="1">
    <citation type="submission" date="2018-12" db="EMBL/GenBank/DDBJ databases">
        <title>The genome sequences of Variovorax guangxiensis DSM 27352.</title>
        <authorList>
            <person name="Gao J."/>
            <person name="Sun J."/>
        </authorList>
    </citation>
    <scope>NUCLEOTIDE SEQUENCE [LARGE SCALE GENOMIC DNA]</scope>
    <source>
        <strain evidence="1 2">DSM 27352</strain>
    </source>
</reference>
<dbReference type="Proteomes" id="UP000281118">
    <property type="component" value="Unassembled WGS sequence"/>
</dbReference>
<dbReference type="AlphaFoldDB" id="A0A3S0XWN9"/>